<keyword evidence="1" id="KW-0732">Signal</keyword>
<protein>
    <recommendedName>
        <fullName evidence="2">Cyclophilin-like domain-containing protein</fullName>
    </recommendedName>
</protein>
<dbReference type="Gene3D" id="2.40.100.20">
    <property type="match status" value="1"/>
</dbReference>
<evidence type="ECO:0000256" key="1">
    <source>
        <dbReference type="SAM" id="SignalP"/>
    </source>
</evidence>
<proteinExistence type="predicted"/>
<keyword evidence="4" id="KW-1185">Reference proteome</keyword>
<dbReference type="Pfam" id="PF18050">
    <property type="entry name" value="Cyclophil_like2"/>
    <property type="match status" value="1"/>
</dbReference>
<evidence type="ECO:0000313" key="3">
    <source>
        <dbReference type="EMBL" id="BDI19783.1"/>
    </source>
</evidence>
<dbReference type="InterPro" id="IPR029000">
    <property type="entry name" value="Cyclophilin-like_dom_sf"/>
</dbReference>
<dbReference type="SUPFAM" id="SSF50891">
    <property type="entry name" value="Cyclophilin-like"/>
    <property type="match status" value="1"/>
</dbReference>
<organism evidence="3 4">
    <name type="scientific">Nostoc cf. commune SO-36</name>
    <dbReference type="NCBI Taxonomy" id="449208"/>
    <lineage>
        <taxon>Bacteria</taxon>
        <taxon>Bacillati</taxon>
        <taxon>Cyanobacteriota</taxon>
        <taxon>Cyanophyceae</taxon>
        <taxon>Nostocales</taxon>
        <taxon>Nostocaceae</taxon>
        <taxon>Nostoc</taxon>
    </lineage>
</organism>
<feature type="signal peptide" evidence="1">
    <location>
        <begin position="1"/>
        <end position="21"/>
    </location>
</feature>
<reference evidence="3" key="1">
    <citation type="submission" date="2022-04" db="EMBL/GenBank/DDBJ databases">
        <title>Complete genome sequence of a cyanobacterium, Nostoc sp. SO-36, isolated in Antarctica.</title>
        <authorList>
            <person name="Kanesaki Y."/>
            <person name="Effendi D."/>
            <person name="Sakamoto T."/>
            <person name="Ohtani S."/>
            <person name="Awai K."/>
        </authorList>
    </citation>
    <scope>NUCLEOTIDE SEQUENCE</scope>
    <source>
        <strain evidence="3">SO-36</strain>
    </source>
</reference>
<feature type="chain" id="PRO_5046609613" description="Cyclophilin-like domain-containing protein" evidence="1">
    <location>
        <begin position="22"/>
        <end position="166"/>
    </location>
</feature>
<sequence>MSNIKFLIVMMFSATFLFGNSVGCSQDQSGFAGNTNINNQSSNAANETKGNKMIKIKIGSKTFNATLFDNATANAFKAMLPLTLKMDELNGNEKKYDFSNNLPTDSSNPKTINKGDLMVWGSNTLVLFYKTFPTQYSYTKLGRMDDPSGLEAAVGSGNVTVTFELE</sequence>
<dbReference type="Proteomes" id="UP001055453">
    <property type="component" value="Chromosome"/>
</dbReference>
<feature type="domain" description="Cyclophilin-like" evidence="2">
    <location>
        <begin position="56"/>
        <end position="164"/>
    </location>
</feature>
<name>A0ABN6Q9C5_NOSCO</name>
<dbReference type="RefSeq" id="WP_251957343.1">
    <property type="nucleotide sequence ID" value="NZ_AP025732.1"/>
</dbReference>
<dbReference type="InterPro" id="IPR041183">
    <property type="entry name" value="Cyclophilin-like"/>
</dbReference>
<evidence type="ECO:0000313" key="4">
    <source>
        <dbReference type="Proteomes" id="UP001055453"/>
    </source>
</evidence>
<dbReference type="EMBL" id="AP025732">
    <property type="protein sequence ID" value="BDI19783.1"/>
    <property type="molecule type" value="Genomic_DNA"/>
</dbReference>
<gene>
    <name evidence="3" type="ORF">ANSO36C_55850</name>
</gene>
<accession>A0ABN6Q9C5</accession>
<evidence type="ECO:0000259" key="2">
    <source>
        <dbReference type="Pfam" id="PF18050"/>
    </source>
</evidence>